<reference evidence="6" key="2">
    <citation type="submission" date="2024-06" db="EMBL/GenBank/DDBJ databases">
        <authorList>
            <person name="Chang H.C."/>
            <person name="Mun S.Y."/>
        </authorList>
    </citation>
    <scope>NUCLEOTIDE SEQUENCE [LARGE SCALE GENOMIC DNA]</scope>
    <source>
        <strain evidence="4 6">KT1</strain>
    </source>
</reference>
<evidence type="ECO:0000313" key="4">
    <source>
        <dbReference type="EMBL" id="WPC21309.1"/>
    </source>
</evidence>
<evidence type="ECO:0000313" key="5">
    <source>
        <dbReference type="EMBL" id="WPC22001.1"/>
    </source>
</evidence>
<feature type="domain" description="Insertion element IS150 protein InsJ-like helix-turn-helix" evidence="3">
    <location>
        <begin position="65"/>
        <end position="116"/>
    </location>
</feature>
<evidence type="ECO:0000259" key="3">
    <source>
        <dbReference type="Pfam" id="PF13518"/>
    </source>
</evidence>
<dbReference type="PANTHER" id="PTHR33795:SF1">
    <property type="entry name" value="INSERTION ELEMENT IS150 PROTEIN INSJ"/>
    <property type="match status" value="1"/>
</dbReference>
<comment type="similarity">
    <text evidence="1">Belongs to the IS150/IS1296 orfA family.</text>
</comment>
<name>A0ABZ0Q4V2_9LACO</name>
<evidence type="ECO:0000256" key="2">
    <source>
        <dbReference type="SAM" id="Coils"/>
    </source>
</evidence>
<keyword evidence="2" id="KW-0175">Coiled coil</keyword>
<dbReference type="RefSeq" id="WP_063696809.1">
    <property type="nucleotide sequence ID" value="NZ_BBIM01000015.1"/>
</dbReference>
<dbReference type="PANTHER" id="PTHR33795">
    <property type="entry name" value="INSERTION ELEMENT IS150 PROTEIN INSJ"/>
    <property type="match status" value="1"/>
</dbReference>
<dbReference type="SUPFAM" id="SSF46689">
    <property type="entry name" value="Homeodomain-like"/>
    <property type="match status" value="1"/>
</dbReference>
<dbReference type="Proteomes" id="UP001302696">
    <property type="component" value="Chromosome"/>
</dbReference>
<dbReference type="InterPro" id="IPR009057">
    <property type="entry name" value="Homeodomain-like_sf"/>
</dbReference>
<dbReference type="InterPro" id="IPR010921">
    <property type="entry name" value="Trp_repressor/repl_initiator"/>
</dbReference>
<evidence type="ECO:0000313" key="6">
    <source>
        <dbReference type="Proteomes" id="UP001302696"/>
    </source>
</evidence>
<organism evidence="5 6">
    <name type="scientific">Pediococcus inopinatus</name>
    <dbReference type="NCBI Taxonomy" id="114090"/>
    <lineage>
        <taxon>Bacteria</taxon>
        <taxon>Bacillati</taxon>
        <taxon>Bacillota</taxon>
        <taxon>Bacilli</taxon>
        <taxon>Lactobacillales</taxon>
        <taxon>Lactobacillaceae</taxon>
        <taxon>Pediococcus</taxon>
    </lineage>
</organism>
<feature type="domain" description="Insertion element IS150 protein InsJ-like helix-turn-helix" evidence="3">
    <location>
        <begin position="8"/>
        <end position="55"/>
    </location>
</feature>
<dbReference type="EMBL" id="CP104778">
    <property type="protein sequence ID" value="WPC22001.1"/>
    <property type="molecule type" value="Genomic_DNA"/>
</dbReference>
<reference evidence="5" key="1">
    <citation type="submission" date="2022-09" db="EMBL/GenBank/DDBJ databases">
        <authorList>
            <person name="Chang H.C."/>
            <person name="Mun S.Y."/>
        </authorList>
    </citation>
    <scope>NUCLEOTIDE SEQUENCE</scope>
    <source>
        <strain evidence="5 6">KT1</strain>
    </source>
</reference>
<accession>A0ABZ0Q4V2</accession>
<keyword evidence="6" id="KW-1185">Reference proteome</keyword>
<dbReference type="InterPro" id="IPR055247">
    <property type="entry name" value="InsJ-like_HTH"/>
</dbReference>
<feature type="coiled-coil region" evidence="2">
    <location>
        <begin position="136"/>
        <end position="163"/>
    </location>
</feature>
<proteinExistence type="inferred from homology"/>
<protein>
    <submittedName>
        <fullName evidence="5">Helix-turn-helix domain containing protein</fullName>
    </submittedName>
</protein>
<dbReference type="SUPFAM" id="SSF48295">
    <property type="entry name" value="TrpR-like"/>
    <property type="match status" value="1"/>
</dbReference>
<dbReference type="Pfam" id="PF13518">
    <property type="entry name" value="HTH_28"/>
    <property type="match status" value="2"/>
</dbReference>
<dbReference type="Gene3D" id="1.10.10.10">
    <property type="entry name" value="Winged helix-like DNA-binding domain superfamily/Winged helix DNA-binding domain"/>
    <property type="match status" value="1"/>
</dbReference>
<dbReference type="InterPro" id="IPR036388">
    <property type="entry name" value="WH-like_DNA-bd_sf"/>
</dbReference>
<dbReference type="EMBL" id="CP104778">
    <property type="protein sequence ID" value="WPC21309.1"/>
    <property type="molecule type" value="Genomic_DNA"/>
</dbReference>
<evidence type="ECO:0000256" key="1">
    <source>
        <dbReference type="ARBA" id="ARBA00038232"/>
    </source>
</evidence>
<sequence>MVKFNFDFKVKVVTGYLGGLTVNSLAHKYRIGSSATVLNWIQRYEKFGLNGLKRKAMDLEYASQFKVNVLNWRKQNQASLPVTALHFNLSSPSTIWQWESRFKALGIVGLERKRGNAKNMVKHKNKSRKPIVQKDNYTAKEDLKQLQKENEMLKIENTYLKKLEALTRKKSVQKKSQK</sequence>
<gene>
    <name evidence="5" type="ORF">N6G96_01940</name>
    <name evidence="4" type="ORF">N6G96_08515</name>
</gene>
<dbReference type="InterPro" id="IPR052057">
    <property type="entry name" value="IS150/IS1296_orfA-like"/>
</dbReference>